<evidence type="ECO:0000256" key="2">
    <source>
        <dbReference type="RuleBase" id="RU003616"/>
    </source>
</evidence>
<sequence length="109" mass="12541">MSQIELGKKTEEQLWDWPLHGQDGIVRVHEDGKDFEIGLDAKYFTEKEISVKVNGDRIDIDFEHEIRSDKFGTVTRKVSRCYHLPAGSDPKSIHSQLSEGILYIRGKKL</sequence>
<dbReference type="GO" id="GO:0051082">
    <property type="term" value="F:unfolded protein binding"/>
    <property type="evidence" value="ECO:0007669"/>
    <property type="project" value="TreeGrafter"/>
</dbReference>
<name>A0AAF3JB52_9BILA</name>
<dbReference type="GO" id="GO:0005737">
    <property type="term" value="C:cytoplasm"/>
    <property type="evidence" value="ECO:0007669"/>
    <property type="project" value="TreeGrafter"/>
</dbReference>
<dbReference type="PANTHER" id="PTHR45640">
    <property type="entry name" value="HEAT SHOCK PROTEIN HSP-12.2-RELATED"/>
    <property type="match status" value="1"/>
</dbReference>
<evidence type="ECO:0000259" key="3">
    <source>
        <dbReference type="PROSITE" id="PS01031"/>
    </source>
</evidence>
<dbReference type="GO" id="GO:0042026">
    <property type="term" value="P:protein refolding"/>
    <property type="evidence" value="ECO:0007669"/>
    <property type="project" value="TreeGrafter"/>
</dbReference>
<dbReference type="GO" id="GO:0009408">
    <property type="term" value="P:response to heat"/>
    <property type="evidence" value="ECO:0007669"/>
    <property type="project" value="TreeGrafter"/>
</dbReference>
<dbReference type="PRINTS" id="PR00299">
    <property type="entry name" value="ACRYSTALLIN"/>
</dbReference>
<proteinExistence type="inferred from homology"/>
<dbReference type="Proteomes" id="UP000887575">
    <property type="component" value="Unassembled WGS sequence"/>
</dbReference>
<dbReference type="Gene3D" id="2.60.40.790">
    <property type="match status" value="1"/>
</dbReference>
<dbReference type="SUPFAM" id="SSF49764">
    <property type="entry name" value="HSP20-like chaperones"/>
    <property type="match status" value="1"/>
</dbReference>
<keyword evidence="4" id="KW-1185">Reference proteome</keyword>
<protein>
    <submittedName>
        <fullName evidence="5">SHSP domain-containing protein</fullName>
    </submittedName>
</protein>
<evidence type="ECO:0000256" key="1">
    <source>
        <dbReference type="PROSITE-ProRule" id="PRU00285"/>
    </source>
</evidence>
<comment type="similarity">
    <text evidence="1 2">Belongs to the small heat shock protein (HSP20) family.</text>
</comment>
<dbReference type="GO" id="GO:0005634">
    <property type="term" value="C:nucleus"/>
    <property type="evidence" value="ECO:0007669"/>
    <property type="project" value="TreeGrafter"/>
</dbReference>
<organism evidence="4 5">
    <name type="scientific">Mesorhabditis belari</name>
    <dbReference type="NCBI Taxonomy" id="2138241"/>
    <lineage>
        <taxon>Eukaryota</taxon>
        <taxon>Metazoa</taxon>
        <taxon>Ecdysozoa</taxon>
        <taxon>Nematoda</taxon>
        <taxon>Chromadorea</taxon>
        <taxon>Rhabditida</taxon>
        <taxon>Rhabditina</taxon>
        <taxon>Rhabditomorpha</taxon>
        <taxon>Rhabditoidea</taxon>
        <taxon>Rhabditidae</taxon>
        <taxon>Mesorhabditinae</taxon>
        <taxon>Mesorhabditis</taxon>
    </lineage>
</organism>
<dbReference type="InterPro" id="IPR001436">
    <property type="entry name" value="Alpha-crystallin/sHSP_animal"/>
</dbReference>
<dbReference type="WBParaSite" id="MBELARI_LOCUS7932">
    <property type="protein sequence ID" value="MBELARI_LOCUS7932"/>
    <property type="gene ID" value="MBELARI_LOCUS7932"/>
</dbReference>
<reference evidence="5" key="1">
    <citation type="submission" date="2024-02" db="UniProtKB">
        <authorList>
            <consortium name="WormBaseParasite"/>
        </authorList>
    </citation>
    <scope>IDENTIFICATION</scope>
</reference>
<dbReference type="CDD" id="cd06526">
    <property type="entry name" value="metazoan_ACD"/>
    <property type="match status" value="1"/>
</dbReference>
<dbReference type="PROSITE" id="PS01031">
    <property type="entry name" value="SHSP"/>
    <property type="match status" value="1"/>
</dbReference>
<dbReference type="AlphaFoldDB" id="A0AAF3JB52"/>
<dbReference type="Pfam" id="PF00011">
    <property type="entry name" value="HSP20"/>
    <property type="match status" value="1"/>
</dbReference>
<evidence type="ECO:0000313" key="5">
    <source>
        <dbReference type="WBParaSite" id="MBELARI_LOCUS7932"/>
    </source>
</evidence>
<dbReference type="PANTHER" id="PTHR45640:SF35">
    <property type="entry name" value="HEAT SHOCK PROTEIN HSP-12.2"/>
    <property type="match status" value="1"/>
</dbReference>
<dbReference type="InterPro" id="IPR002068">
    <property type="entry name" value="A-crystallin/Hsp20_dom"/>
</dbReference>
<feature type="domain" description="SHSP" evidence="3">
    <location>
        <begin position="16"/>
        <end position="109"/>
    </location>
</feature>
<dbReference type="InterPro" id="IPR008978">
    <property type="entry name" value="HSP20-like_chaperone"/>
</dbReference>
<evidence type="ECO:0000313" key="4">
    <source>
        <dbReference type="Proteomes" id="UP000887575"/>
    </source>
</evidence>
<accession>A0AAF3JB52</accession>